<evidence type="ECO:0000256" key="1">
    <source>
        <dbReference type="ARBA" id="ARBA00022649"/>
    </source>
</evidence>
<feature type="non-terminal residue" evidence="7">
    <location>
        <position position="1"/>
    </location>
</feature>
<keyword evidence="3" id="KW-0808">Transferase</keyword>
<accession>X1VWD1</accession>
<dbReference type="InterPro" id="IPR043472">
    <property type="entry name" value="Macro_dom-like"/>
</dbReference>
<dbReference type="PROSITE" id="PS52018">
    <property type="entry name" value="DART"/>
    <property type="match status" value="1"/>
</dbReference>
<evidence type="ECO:0000256" key="5">
    <source>
        <dbReference type="ARBA" id="ARBA00023125"/>
    </source>
</evidence>
<dbReference type="EMBL" id="BARW01030041">
    <property type="protein sequence ID" value="GAJ15370.1"/>
    <property type="molecule type" value="Genomic_DNA"/>
</dbReference>
<dbReference type="InterPro" id="IPR029494">
    <property type="entry name" value="DarT"/>
</dbReference>
<dbReference type="GO" id="GO:0016757">
    <property type="term" value="F:glycosyltransferase activity"/>
    <property type="evidence" value="ECO:0007669"/>
    <property type="project" value="UniProtKB-KW"/>
</dbReference>
<keyword evidence="5" id="KW-0238">DNA-binding</keyword>
<organism evidence="7">
    <name type="scientific">marine sediment metagenome</name>
    <dbReference type="NCBI Taxonomy" id="412755"/>
    <lineage>
        <taxon>unclassified sequences</taxon>
        <taxon>metagenomes</taxon>
        <taxon>ecological metagenomes</taxon>
    </lineage>
</organism>
<proteinExistence type="predicted"/>
<evidence type="ECO:0000256" key="2">
    <source>
        <dbReference type="ARBA" id="ARBA00022676"/>
    </source>
</evidence>
<sequence>EKIDYTHIYNEEIVVNRKEIKTPDGRSLWHFANLYFQPRNPMLYLVIHKKPVSEIAVVSVRPEILDRLDIYITTGNAAHLSSEILPSGEGRKALRQIIKSTRIEYWKPEDGSKRKIMAECLVPDMVPPSLIQTIYVATRTAKANLEATMPYSNLPVISEPNMFFRPRLIRTLTPKLYLAEGDMFFSEAQTITISVNTVGVMGKGLASRTRYQFSDVYVQYEDLCRNRKLKMGRPQVYKRESSLDYALADE</sequence>
<keyword evidence="4" id="KW-0548">Nucleotidyltransferase</keyword>
<feature type="domain" description="DarT" evidence="6">
    <location>
        <begin position="1"/>
        <end position="164"/>
    </location>
</feature>
<dbReference type="SUPFAM" id="SSF52949">
    <property type="entry name" value="Macro domain-like"/>
    <property type="match status" value="1"/>
</dbReference>
<dbReference type="AlphaFoldDB" id="X1VWD1"/>
<dbReference type="PANTHER" id="PTHR12521">
    <property type="entry name" value="PROTEIN C6ORF130"/>
    <property type="match status" value="1"/>
</dbReference>
<evidence type="ECO:0000256" key="4">
    <source>
        <dbReference type="ARBA" id="ARBA00022695"/>
    </source>
</evidence>
<dbReference type="GO" id="GO:0140291">
    <property type="term" value="P:peptidyl-glutamate ADP-deribosylation"/>
    <property type="evidence" value="ECO:0007669"/>
    <property type="project" value="TreeGrafter"/>
</dbReference>
<dbReference type="PANTHER" id="PTHR12521:SF0">
    <property type="entry name" value="ADP-RIBOSE GLYCOHYDROLASE OARD1"/>
    <property type="match status" value="1"/>
</dbReference>
<comment type="caution">
    <text evidence="7">The sequence shown here is derived from an EMBL/GenBank/DDBJ whole genome shotgun (WGS) entry which is preliminary data.</text>
</comment>
<dbReference type="InterPro" id="IPR050892">
    <property type="entry name" value="ADP-ribose_metab_enzymes"/>
</dbReference>
<name>X1VWD1_9ZZZZ</name>
<dbReference type="GO" id="GO:0003677">
    <property type="term" value="F:DNA binding"/>
    <property type="evidence" value="ECO:0007669"/>
    <property type="project" value="UniProtKB-KW"/>
</dbReference>
<feature type="non-terminal residue" evidence="7">
    <location>
        <position position="250"/>
    </location>
</feature>
<gene>
    <name evidence="7" type="ORF">S12H4_48130</name>
</gene>
<dbReference type="GO" id="GO:0016779">
    <property type="term" value="F:nucleotidyltransferase activity"/>
    <property type="evidence" value="ECO:0007669"/>
    <property type="project" value="UniProtKB-KW"/>
</dbReference>
<evidence type="ECO:0000256" key="3">
    <source>
        <dbReference type="ARBA" id="ARBA00022679"/>
    </source>
</evidence>
<keyword evidence="2" id="KW-0328">Glycosyltransferase</keyword>
<reference evidence="7" key="1">
    <citation type="journal article" date="2014" name="Front. Microbiol.">
        <title>High frequency of phylogenetically diverse reductive dehalogenase-homologous genes in deep subseafloor sedimentary metagenomes.</title>
        <authorList>
            <person name="Kawai M."/>
            <person name="Futagami T."/>
            <person name="Toyoda A."/>
            <person name="Takaki Y."/>
            <person name="Nishi S."/>
            <person name="Hori S."/>
            <person name="Arai W."/>
            <person name="Tsubouchi T."/>
            <person name="Morono Y."/>
            <person name="Uchiyama I."/>
            <person name="Ito T."/>
            <person name="Fujiyama A."/>
            <person name="Inagaki F."/>
            <person name="Takami H."/>
        </authorList>
    </citation>
    <scope>NUCLEOTIDE SEQUENCE</scope>
    <source>
        <strain evidence="7">Expedition CK06-06</strain>
    </source>
</reference>
<keyword evidence="1" id="KW-1277">Toxin-antitoxin system</keyword>
<dbReference type="Pfam" id="PF14487">
    <property type="entry name" value="DarT"/>
    <property type="match status" value="1"/>
</dbReference>
<evidence type="ECO:0000259" key="6">
    <source>
        <dbReference type="PROSITE" id="PS52018"/>
    </source>
</evidence>
<protein>
    <recommendedName>
        <fullName evidence="6">DarT domain-containing protein</fullName>
    </recommendedName>
</protein>
<evidence type="ECO:0000313" key="7">
    <source>
        <dbReference type="EMBL" id="GAJ15370.1"/>
    </source>
</evidence>
<dbReference type="Gene3D" id="3.40.220.10">
    <property type="entry name" value="Leucine Aminopeptidase, subunit E, domain 1"/>
    <property type="match status" value="1"/>
</dbReference>